<protein>
    <recommendedName>
        <fullName evidence="18">Lysine--tRNA ligase</fullName>
        <ecNumber evidence="18">6.1.1.6</ecNumber>
    </recommendedName>
    <alternativeName>
        <fullName evidence="18">Lysyl-tRNA synthetase</fullName>
    </alternativeName>
</protein>
<dbReference type="PROSITE" id="PS00829">
    <property type="entry name" value="GREAB_1"/>
    <property type="match status" value="1"/>
</dbReference>
<dbReference type="Proteomes" id="UP000702964">
    <property type="component" value="Unassembled WGS sequence"/>
</dbReference>
<dbReference type="GO" id="GO:0070063">
    <property type="term" value="F:RNA polymerase binding"/>
    <property type="evidence" value="ECO:0007669"/>
    <property type="project" value="InterPro"/>
</dbReference>
<dbReference type="GO" id="GO:0005524">
    <property type="term" value="F:ATP binding"/>
    <property type="evidence" value="ECO:0007669"/>
    <property type="project" value="UniProtKB-KW"/>
</dbReference>
<dbReference type="GO" id="GO:0032784">
    <property type="term" value="P:regulation of DNA-templated transcription elongation"/>
    <property type="evidence" value="ECO:0007669"/>
    <property type="project" value="InterPro"/>
</dbReference>
<dbReference type="CDD" id="cd00775">
    <property type="entry name" value="LysRS_core"/>
    <property type="match status" value="1"/>
</dbReference>
<keyword evidence="10" id="KW-0067">ATP-binding</keyword>
<evidence type="ECO:0000256" key="11">
    <source>
        <dbReference type="ARBA" id="ARBA00022842"/>
    </source>
</evidence>
<dbReference type="Gene3D" id="2.40.50.140">
    <property type="entry name" value="Nucleic acid-binding proteins"/>
    <property type="match status" value="1"/>
</dbReference>
<dbReference type="SUPFAM" id="SSF55681">
    <property type="entry name" value="Class II aaRS and biotin synthetases"/>
    <property type="match status" value="1"/>
</dbReference>
<evidence type="ECO:0000259" key="19">
    <source>
        <dbReference type="PROSITE" id="PS50862"/>
    </source>
</evidence>
<keyword evidence="8" id="KW-0479">Metal-binding</keyword>
<dbReference type="GO" id="GO:0004824">
    <property type="term" value="F:lysine-tRNA ligase activity"/>
    <property type="evidence" value="ECO:0007669"/>
    <property type="project" value="UniProtKB-EC"/>
</dbReference>
<dbReference type="GO" id="GO:0000049">
    <property type="term" value="F:tRNA binding"/>
    <property type="evidence" value="ECO:0007669"/>
    <property type="project" value="TreeGrafter"/>
</dbReference>
<evidence type="ECO:0000256" key="9">
    <source>
        <dbReference type="ARBA" id="ARBA00022741"/>
    </source>
</evidence>
<dbReference type="InterPro" id="IPR018151">
    <property type="entry name" value="TF_GreA/GreB_CS"/>
</dbReference>
<dbReference type="Gene3D" id="1.10.287.180">
    <property type="entry name" value="Transcription elongation factor, GreA/GreB, N-terminal domain"/>
    <property type="match status" value="1"/>
</dbReference>
<dbReference type="InterPro" id="IPR012340">
    <property type="entry name" value="NA-bd_OB-fold"/>
</dbReference>
<dbReference type="FunFam" id="1.10.287.180:FF:000001">
    <property type="entry name" value="Transcription elongation factor GreA"/>
    <property type="match status" value="1"/>
</dbReference>
<dbReference type="NCBIfam" id="NF001263">
    <property type="entry name" value="PRK00226.1-4"/>
    <property type="match status" value="1"/>
</dbReference>
<dbReference type="PANTHER" id="PTHR42918">
    <property type="entry name" value="LYSYL-TRNA SYNTHETASE"/>
    <property type="match status" value="1"/>
</dbReference>
<keyword evidence="12" id="KW-0648">Protein biosynthesis</keyword>
<dbReference type="Pfam" id="PF01336">
    <property type="entry name" value="tRNA_anti-codon"/>
    <property type="match status" value="1"/>
</dbReference>
<dbReference type="InterPro" id="IPR028624">
    <property type="entry name" value="Tscrpt_elong_fac_GreA/B"/>
</dbReference>
<feature type="domain" description="Aminoacyl-transfer RNA synthetases class-II family profile" evidence="19">
    <location>
        <begin position="325"/>
        <end position="643"/>
    </location>
</feature>
<gene>
    <name evidence="20" type="ORF">G195_005620</name>
</gene>
<dbReference type="InterPro" id="IPR006359">
    <property type="entry name" value="Tscrpt_elong_fac_GreA"/>
</dbReference>
<keyword evidence="7" id="KW-0436">Ligase</keyword>
<dbReference type="FunFam" id="3.30.930.10:FF:000001">
    <property type="entry name" value="Lysine--tRNA ligase"/>
    <property type="match status" value="1"/>
</dbReference>
<keyword evidence="9" id="KW-0547">Nucleotide-binding</keyword>
<dbReference type="NCBIfam" id="TIGR01462">
    <property type="entry name" value="greA"/>
    <property type="match status" value="1"/>
</dbReference>
<keyword evidence="16" id="KW-0804">Transcription</keyword>
<dbReference type="Gene3D" id="3.10.50.30">
    <property type="entry name" value="Transcription elongation factor, GreA/GreB, C-terminal domain"/>
    <property type="match status" value="1"/>
</dbReference>
<evidence type="ECO:0000313" key="20">
    <source>
        <dbReference type="EMBL" id="KAF4321232.1"/>
    </source>
</evidence>
<dbReference type="InterPro" id="IPR018149">
    <property type="entry name" value="Lys-tRNA-synth_II_C"/>
</dbReference>
<dbReference type="HAMAP" id="MF_00252">
    <property type="entry name" value="Lys_tRNA_synth_class2"/>
    <property type="match status" value="1"/>
</dbReference>
<evidence type="ECO:0000256" key="3">
    <source>
        <dbReference type="ARBA" id="ARBA00008213"/>
    </source>
</evidence>
<dbReference type="PROSITE" id="PS50862">
    <property type="entry name" value="AA_TRNA_LIGASE_II"/>
    <property type="match status" value="1"/>
</dbReference>
<keyword evidence="15" id="KW-0030">Aminoacyl-tRNA synthetase</keyword>
<dbReference type="InterPro" id="IPR022691">
    <property type="entry name" value="Tscrpt_elong_fac_GreA/B_N"/>
</dbReference>
<evidence type="ECO:0000256" key="12">
    <source>
        <dbReference type="ARBA" id="ARBA00022917"/>
    </source>
</evidence>
<dbReference type="EMBL" id="AOFI03000116">
    <property type="protein sequence ID" value="KAF4321232.1"/>
    <property type="molecule type" value="Genomic_DNA"/>
</dbReference>
<comment type="cofactor">
    <cofactor evidence="1">
        <name>Mg(2+)</name>
        <dbReference type="ChEBI" id="CHEBI:18420"/>
    </cofactor>
</comment>
<name>A0A8J4W7Z9_9STRA</name>
<evidence type="ECO:0000256" key="1">
    <source>
        <dbReference type="ARBA" id="ARBA00001946"/>
    </source>
</evidence>
<keyword evidence="6" id="KW-0963">Cytoplasm</keyword>
<comment type="caution">
    <text evidence="20">The sequence shown here is derived from an EMBL/GenBank/DDBJ whole genome shotgun (WGS) entry which is preliminary data.</text>
</comment>
<dbReference type="InterPro" id="IPR006195">
    <property type="entry name" value="aa-tRNA-synth_II"/>
</dbReference>
<dbReference type="SUPFAM" id="SSF46557">
    <property type="entry name" value="GreA transcript cleavage protein, N-terminal domain"/>
    <property type="match status" value="1"/>
</dbReference>
<evidence type="ECO:0000256" key="7">
    <source>
        <dbReference type="ARBA" id="ARBA00022598"/>
    </source>
</evidence>
<evidence type="ECO:0000256" key="18">
    <source>
        <dbReference type="RuleBase" id="RU003748"/>
    </source>
</evidence>
<evidence type="ECO:0000256" key="15">
    <source>
        <dbReference type="ARBA" id="ARBA00023146"/>
    </source>
</evidence>
<evidence type="ECO:0000256" key="6">
    <source>
        <dbReference type="ARBA" id="ARBA00022490"/>
    </source>
</evidence>
<dbReference type="PRINTS" id="PR00982">
    <property type="entry name" value="TRNASYNTHLYS"/>
</dbReference>
<evidence type="ECO:0000256" key="16">
    <source>
        <dbReference type="ARBA" id="ARBA00023163"/>
    </source>
</evidence>
<evidence type="ECO:0000256" key="8">
    <source>
        <dbReference type="ARBA" id="ARBA00022723"/>
    </source>
</evidence>
<dbReference type="NCBIfam" id="TIGR00499">
    <property type="entry name" value="lysS_bact"/>
    <property type="match status" value="1"/>
</dbReference>
<evidence type="ECO:0000256" key="4">
    <source>
        <dbReference type="ARBA" id="ARBA00008226"/>
    </source>
</evidence>
<dbReference type="InterPro" id="IPR001437">
    <property type="entry name" value="Tscrpt_elong_fac_GreA/B_C"/>
</dbReference>
<dbReference type="SUPFAM" id="SSF50249">
    <property type="entry name" value="Nucleic acid-binding proteins"/>
    <property type="match status" value="1"/>
</dbReference>
<dbReference type="Pfam" id="PF03449">
    <property type="entry name" value="GreA_GreB_N"/>
    <property type="match status" value="1"/>
</dbReference>
<dbReference type="InterPro" id="IPR004365">
    <property type="entry name" value="NA-bd_OB_tRNA"/>
</dbReference>
<comment type="similarity">
    <text evidence="4">Belongs to the class-II aminoacyl-tRNA synthetase family.</text>
</comment>
<comment type="catalytic activity">
    <reaction evidence="17 18">
        <text>tRNA(Lys) + L-lysine + ATP = L-lysyl-tRNA(Lys) + AMP + diphosphate</text>
        <dbReference type="Rhea" id="RHEA:20792"/>
        <dbReference type="Rhea" id="RHEA-COMP:9696"/>
        <dbReference type="Rhea" id="RHEA-COMP:9697"/>
        <dbReference type="ChEBI" id="CHEBI:30616"/>
        <dbReference type="ChEBI" id="CHEBI:32551"/>
        <dbReference type="ChEBI" id="CHEBI:33019"/>
        <dbReference type="ChEBI" id="CHEBI:78442"/>
        <dbReference type="ChEBI" id="CHEBI:78529"/>
        <dbReference type="ChEBI" id="CHEBI:456215"/>
        <dbReference type="EC" id="6.1.1.6"/>
    </reaction>
</comment>
<dbReference type="Gene3D" id="3.30.930.10">
    <property type="entry name" value="Bira Bifunctional Protein, Domain 2"/>
    <property type="match status" value="1"/>
</dbReference>
<dbReference type="GO" id="GO:0046872">
    <property type="term" value="F:metal ion binding"/>
    <property type="evidence" value="ECO:0007669"/>
    <property type="project" value="UniProtKB-KW"/>
</dbReference>
<evidence type="ECO:0000256" key="14">
    <source>
        <dbReference type="ARBA" id="ARBA00023125"/>
    </source>
</evidence>
<keyword evidence="14" id="KW-0238">DNA-binding</keyword>
<reference evidence="20" key="1">
    <citation type="journal article" date="2015" name="Genom Data">
        <title>Draft genome sequences of Phytophthora kernoviae and Phytophthora ramorum lineage EU2 from Scotland.</title>
        <authorList>
            <person name="Sambles C."/>
            <person name="Schlenzig A."/>
            <person name="O'Neill P."/>
            <person name="Grant M."/>
            <person name="Studholme D.J."/>
        </authorList>
    </citation>
    <scope>NUCLEOTIDE SEQUENCE</scope>
    <source>
        <strain evidence="20">00238/432</strain>
    </source>
</reference>
<dbReference type="GO" id="GO:0006430">
    <property type="term" value="P:lysyl-tRNA aminoacylation"/>
    <property type="evidence" value="ECO:0007669"/>
    <property type="project" value="InterPro"/>
</dbReference>
<dbReference type="GO" id="GO:0005829">
    <property type="term" value="C:cytosol"/>
    <property type="evidence" value="ECO:0007669"/>
    <property type="project" value="TreeGrafter"/>
</dbReference>
<accession>A0A8J4W7Z9</accession>
<dbReference type="InterPro" id="IPR036953">
    <property type="entry name" value="GreA/GreB_C_sf"/>
</dbReference>
<dbReference type="SUPFAM" id="SSF54534">
    <property type="entry name" value="FKBP-like"/>
    <property type="match status" value="1"/>
</dbReference>
<evidence type="ECO:0000256" key="5">
    <source>
        <dbReference type="ARBA" id="ARBA00011738"/>
    </source>
</evidence>
<evidence type="ECO:0000256" key="13">
    <source>
        <dbReference type="ARBA" id="ARBA00023015"/>
    </source>
</evidence>
<dbReference type="AlphaFoldDB" id="A0A8J4W7Z9"/>
<dbReference type="InterPro" id="IPR044136">
    <property type="entry name" value="Lys-tRNA-ligase_II_N"/>
</dbReference>
<dbReference type="InterPro" id="IPR002313">
    <property type="entry name" value="Lys-tRNA-ligase_II"/>
</dbReference>
<keyword evidence="11" id="KW-0460">Magnesium</keyword>
<dbReference type="CDD" id="cd04322">
    <property type="entry name" value="LysRS_N"/>
    <property type="match status" value="1"/>
</dbReference>
<evidence type="ECO:0000256" key="17">
    <source>
        <dbReference type="ARBA" id="ARBA00048573"/>
    </source>
</evidence>
<evidence type="ECO:0000256" key="2">
    <source>
        <dbReference type="ARBA" id="ARBA00004496"/>
    </source>
</evidence>
<dbReference type="FunFam" id="2.40.50.140:FF:000024">
    <property type="entry name" value="Lysine--tRNA ligase"/>
    <property type="match status" value="1"/>
</dbReference>
<dbReference type="GO" id="GO:0003677">
    <property type="term" value="F:DNA binding"/>
    <property type="evidence" value="ECO:0007669"/>
    <property type="project" value="UniProtKB-KW"/>
</dbReference>
<organism evidence="20 21">
    <name type="scientific">Phytophthora kernoviae 00238/432</name>
    <dbReference type="NCBI Taxonomy" id="1284355"/>
    <lineage>
        <taxon>Eukaryota</taxon>
        <taxon>Sar</taxon>
        <taxon>Stramenopiles</taxon>
        <taxon>Oomycota</taxon>
        <taxon>Peronosporomycetes</taxon>
        <taxon>Peronosporales</taxon>
        <taxon>Peronosporaceae</taxon>
        <taxon>Phytophthora</taxon>
    </lineage>
</organism>
<comment type="subcellular location">
    <subcellularLocation>
        <location evidence="2">Cytoplasm</location>
    </subcellularLocation>
</comment>
<dbReference type="Pfam" id="PF01272">
    <property type="entry name" value="GreA_GreB"/>
    <property type="match status" value="1"/>
</dbReference>
<dbReference type="HAMAP" id="MF_00105">
    <property type="entry name" value="GreA_GreB"/>
    <property type="match status" value="1"/>
</dbReference>
<keyword evidence="13" id="KW-0805">Transcription regulation</keyword>
<sequence length="647" mass="73792">MSDKEVILTPEGLKKLEEELEMLKSVKRREVAERIKVAIGYGDISENSEYEDAKNEQAFIEGRVITLEKLLRNARIINSDEIDTEAVSVGATVSVEDLEFGDITEYTIVGTAESNPLQNKISNESPVGKAILGKKKGTVVDIMTDEVLNQETETELSELLQIRRDKLDELRKLGIDPFGQKYVRTEEAGSILKKYEELTKEELEEKHIEVSIAGRIMAKRGMGKASFAHIQDLSGRIQIYVRQDTVPEDKYAAFSLLDLGDIVGVSGVIFKTKTGETSVKVQNLEVLSKSLYPLPDKYHGLADVELRYRQRYVDLIMNREVQQTFVTRSKIIQSMRRYLDSLGYLEVETPTLHTIAGGAAARPFITHHNALDMELYMRIAIELHLKRLIVGGLEKVYEIGRVYRNEGMSTRHNPEFTMIELYEAYADYQDIMRLTENLVAHIAQEVLGTQVVQYADYQVDLTPQWRRVTMVDAVKEVVGVDFSVHMTDEEAHRLAKEHKVPVEKHMTFGHILNAFFEHFVEETLIQPTFIMGHPVEISPLAKKSDVDPRFTDRFELFIVGREHANAFTELNDPIDQRQRFEAQLLEKEHGNDEAHEMDDDFIRALEYGMPPTGGLGIGIDRLIMLLTNSPSIRDVLLFPHMRPRTQD</sequence>
<evidence type="ECO:0000313" key="21">
    <source>
        <dbReference type="Proteomes" id="UP000702964"/>
    </source>
</evidence>
<dbReference type="EC" id="6.1.1.6" evidence="18"/>
<reference evidence="20" key="2">
    <citation type="submission" date="2020-02" db="EMBL/GenBank/DDBJ databases">
        <authorList>
            <person name="Studholme D.J."/>
        </authorList>
    </citation>
    <scope>NUCLEOTIDE SEQUENCE</scope>
    <source>
        <strain evidence="20">00238/432</strain>
    </source>
</reference>
<dbReference type="InterPro" id="IPR045864">
    <property type="entry name" value="aa-tRNA-synth_II/BPL/LPL"/>
</dbReference>
<dbReference type="InterPro" id="IPR036805">
    <property type="entry name" value="Tscrpt_elong_fac_GreA/B_N_sf"/>
</dbReference>
<dbReference type="PANTHER" id="PTHR42918:SF15">
    <property type="entry name" value="LYSINE--TRNA LIGASE, CHLOROPLASTIC_MITOCHONDRIAL"/>
    <property type="match status" value="1"/>
</dbReference>
<dbReference type="InterPro" id="IPR004364">
    <property type="entry name" value="Aa-tRNA-synt_II"/>
</dbReference>
<comment type="subunit">
    <text evidence="5">Homodimer.</text>
</comment>
<dbReference type="NCBIfam" id="NF001756">
    <property type="entry name" value="PRK00484.1"/>
    <property type="match status" value="1"/>
</dbReference>
<dbReference type="Pfam" id="PF00152">
    <property type="entry name" value="tRNA-synt_2"/>
    <property type="match status" value="1"/>
</dbReference>
<comment type="similarity">
    <text evidence="3">Belongs to the GreA/GreB family.</text>
</comment>
<evidence type="ECO:0000256" key="10">
    <source>
        <dbReference type="ARBA" id="ARBA00022840"/>
    </source>
</evidence>
<proteinExistence type="inferred from homology"/>